<evidence type="ECO:0000313" key="17">
    <source>
        <dbReference type="Proteomes" id="UP000440732"/>
    </source>
</evidence>
<dbReference type="Proteomes" id="UP000429523">
    <property type="component" value="Unassembled WGS sequence"/>
</dbReference>
<evidence type="ECO:0000313" key="12">
    <source>
        <dbReference type="EMBL" id="KAE9336857.1"/>
    </source>
</evidence>
<feature type="domain" description="Protein kinase" evidence="2">
    <location>
        <begin position="30"/>
        <end position="303"/>
    </location>
</feature>
<dbReference type="Gene3D" id="3.30.200.20">
    <property type="entry name" value="Phosphorylase Kinase, domain 1"/>
    <property type="match status" value="1"/>
</dbReference>
<evidence type="ECO:0000313" key="20">
    <source>
        <dbReference type="Proteomes" id="UP000476176"/>
    </source>
</evidence>
<dbReference type="EMBL" id="QXFY01000733">
    <property type="protein sequence ID" value="KAE9336857.1"/>
    <property type="molecule type" value="Genomic_DNA"/>
</dbReference>
<dbReference type="EMBL" id="QXGD01000778">
    <property type="protein sequence ID" value="KAE9224994.1"/>
    <property type="molecule type" value="Genomic_DNA"/>
</dbReference>
<evidence type="ECO:0000313" key="8">
    <source>
        <dbReference type="EMBL" id="KAE9207706.1"/>
    </source>
</evidence>
<evidence type="ECO:0000313" key="21">
    <source>
        <dbReference type="Proteomes" id="UP000486351"/>
    </source>
</evidence>
<sequence>MASASSFNATLAVLLAAKYCRQYPLFRWREEALPSLGRRAEKYCFRVDMLNLQQESCGEMLLALIPAQLSLLDFQKENTLYKLKALLVTLKHPYILPVLDIFYSKEKKALLVVQPFVATGSIKDRIYQVDNPAKPYDVKYRLENAHPLPFEEIAKLSRQILEALDGLRAKGLVCDHLRSTNVVIDDGNARLAEIYTPLLVIDRYKDSRELTVSLEQHMDIDLLLFGQILYEMATGMELLSPLPEEGVLEMLAPEIAEVLVAIFYEPEALASLGEVENNGVEFDDTASVSTSTASSRNKKHLFLVDLEQMLEDFPLFAAARDVPPIRTLFSGFRLDSGMKSTIKYSMRINASRSQAHIVHYNDQEALLRARQRAERRVYEEKEKQQQRIQQLTHSKNPTSKGNAYSSKTIPSRRKTYRADSFRKHTQRTLARPDSTKSNASASSA</sequence>
<dbReference type="EMBL" id="QXFZ01000688">
    <property type="protein sequence ID" value="KAE9108000.1"/>
    <property type="molecule type" value="Genomic_DNA"/>
</dbReference>
<dbReference type="AlphaFoldDB" id="A0A6A3YXI5"/>
<dbReference type="Proteomes" id="UP000441208">
    <property type="component" value="Unassembled WGS sequence"/>
</dbReference>
<dbReference type="InterPro" id="IPR011009">
    <property type="entry name" value="Kinase-like_dom_sf"/>
</dbReference>
<evidence type="ECO:0000313" key="5">
    <source>
        <dbReference type="EMBL" id="KAE9107159.1"/>
    </source>
</evidence>
<feature type="compositionally biased region" description="Polar residues" evidence="1">
    <location>
        <begin position="435"/>
        <end position="444"/>
    </location>
</feature>
<reference evidence="13 14" key="1">
    <citation type="submission" date="2018-08" db="EMBL/GenBank/DDBJ databases">
        <title>Genomic investigation of the strawberry pathogen Phytophthora fragariae indicates pathogenicity is determined by transcriptional variation in three key races.</title>
        <authorList>
            <person name="Adams T.M."/>
            <person name="Armitage A.D."/>
            <person name="Sobczyk M.K."/>
            <person name="Bates H.J."/>
            <person name="Dunwell J.M."/>
            <person name="Nellist C.F."/>
            <person name="Harrison R.J."/>
        </authorList>
    </citation>
    <scope>NUCLEOTIDE SEQUENCE [LARGE SCALE GENOMIC DNA]</scope>
    <source>
        <strain evidence="11 15">A4</strain>
        <strain evidence="10 16">BC-1</strain>
        <strain evidence="9 20">BC-23</strain>
        <strain evidence="8 14">NOV-27</strain>
        <strain evidence="7 17">NOV-5</strain>
        <strain evidence="6 18">NOV-71</strain>
        <strain evidence="12 21">NOV-77</strain>
        <strain evidence="3 13">NOV-9</strain>
        <strain evidence="5 22">ONT-3</strain>
        <strain evidence="4 19">SCRP245</strain>
    </source>
</reference>
<name>A0A6A3YXI5_9STRA</name>
<evidence type="ECO:0000313" key="16">
    <source>
        <dbReference type="Proteomes" id="UP000440367"/>
    </source>
</evidence>
<evidence type="ECO:0000256" key="1">
    <source>
        <dbReference type="SAM" id="MobiDB-lite"/>
    </source>
</evidence>
<dbReference type="EMBL" id="QXGF01000747">
    <property type="protein sequence ID" value="KAE8936120.1"/>
    <property type="molecule type" value="Genomic_DNA"/>
</dbReference>
<dbReference type="EMBL" id="QXGB01000664">
    <property type="protein sequence ID" value="KAE9207706.1"/>
    <property type="molecule type" value="Genomic_DNA"/>
</dbReference>
<evidence type="ECO:0000313" key="6">
    <source>
        <dbReference type="EMBL" id="KAE9108000.1"/>
    </source>
</evidence>
<dbReference type="GO" id="GO:0004672">
    <property type="term" value="F:protein kinase activity"/>
    <property type="evidence" value="ECO:0007669"/>
    <property type="project" value="InterPro"/>
</dbReference>
<dbReference type="OrthoDB" id="10045021at2759"/>
<evidence type="ECO:0000313" key="9">
    <source>
        <dbReference type="EMBL" id="KAE9224163.1"/>
    </source>
</evidence>
<dbReference type="Proteomes" id="UP000460718">
    <property type="component" value="Unassembled WGS sequence"/>
</dbReference>
<evidence type="ECO:0000313" key="22">
    <source>
        <dbReference type="Proteomes" id="UP000488956"/>
    </source>
</evidence>
<evidence type="ECO:0000313" key="13">
    <source>
        <dbReference type="Proteomes" id="UP000429523"/>
    </source>
</evidence>
<dbReference type="EMBL" id="QXFX01000687">
    <property type="protein sequence ID" value="KAE9107159.1"/>
    <property type="molecule type" value="Genomic_DNA"/>
</dbReference>
<evidence type="ECO:0000313" key="7">
    <source>
        <dbReference type="EMBL" id="KAE9142505.1"/>
    </source>
</evidence>
<dbReference type="Proteomes" id="UP000486351">
    <property type="component" value="Unassembled WGS sequence"/>
</dbReference>
<feature type="region of interest" description="Disordered" evidence="1">
    <location>
        <begin position="379"/>
        <end position="444"/>
    </location>
</feature>
<evidence type="ECO:0000313" key="10">
    <source>
        <dbReference type="EMBL" id="KAE9224994.1"/>
    </source>
</evidence>
<dbReference type="PROSITE" id="PS50011">
    <property type="entry name" value="PROTEIN_KINASE_DOM"/>
    <property type="match status" value="1"/>
</dbReference>
<dbReference type="EMBL" id="QXGA01000694">
    <property type="protein sequence ID" value="KAE9142505.1"/>
    <property type="molecule type" value="Genomic_DNA"/>
</dbReference>
<evidence type="ECO:0000259" key="2">
    <source>
        <dbReference type="PROSITE" id="PS50011"/>
    </source>
</evidence>
<comment type="caution">
    <text evidence="10">The sequence shown here is derived from an EMBL/GenBank/DDBJ whole genome shotgun (WGS) entry which is preliminary data.</text>
</comment>
<feature type="compositionally biased region" description="Polar residues" evidence="1">
    <location>
        <begin position="387"/>
        <end position="409"/>
    </location>
</feature>
<dbReference type="InterPro" id="IPR000719">
    <property type="entry name" value="Prot_kinase_dom"/>
</dbReference>
<evidence type="ECO:0000313" key="15">
    <source>
        <dbReference type="Proteomes" id="UP000437068"/>
    </source>
</evidence>
<dbReference type="Proteomes" id="UP000433483">
    <property type="component" value="Unassembled WGS sequence"/>
</dbReference>
<dbReference type="Gene3D" id="1.10.510.10">
    <property type="entry name" value="Transferase(Phosphotransferase) domain 1"/>
    <property type="match status" value="1"/>
</dbReference>
<gene>
    <name evidence="11" type="ORF">PF001_g12699</name>
    <name evidence="10" type="ORF">PF002_g14533</name>
    <name evidence="9" type="ORF">PF004_g12298</name>
    <name evidence="8" type="ORF">PF005_g12492</name>
    <name evidence="7" type="ORF">PF006_g12386</name>
    <name evidence="6" type="ORF">PF007_g12824</name>
    <name evidence="12" type="ORF">PF008_g12817</name>
    <name evidence="3" type="ORF">PF009_g13948</name>
    <name evidence="5" type="ORF">PF010_g12370</name>
    <name evidence="4" type="ORF">PF011_g12122</name>
</gene>
<dbReference type="Proteomes" id="UP000437068">
    <property type="component" value="Unassembled WGS sequence"/>
</dbReference>
<dbReference type="SUPFAM" id="SSF56112">
    <property type="entry name" value="Protein kinase-like (PK-like)"/>
    <property type="match status" value="1"/>
</dbReference>
<keyword evidence="14" id="KW-1185">Reference proteome</keyword>
<dbReference type="EMBL" id="QXFW01000693">
    <property type="protein sequence ID" value="KAE9005248.1"/>
    <property type="molecule type" value="Genomic_DNA"/>
</dbReference>
<dbReference type="EMBL" id="QXGE01000717">
    <property type="protein sequence ID" value="KAE9305208.1"/>
    <property type="molecule type" value="Genomic_DNA"/>
</dbReference>
<dbReference type="GO" id="GO:0005524">
    <property type="term" value="F:ATP binding"/>
    <property type="evidence" value="ECO:0007669"/>
    <property type="project" value="InterPro"/>
</dbReference>
<evidence type="ECO:0000313" key="18">
    <source>
        <dbReference type="Proteomes" id="UP000441208"/>
    </source>
</evidence>
<evidence type="ECO:0000313" key="19">
    <source>
        <dbReference type="Proteomes" id="UP000460718"/>
    </source>
</evidence>
<evidence type="ECO:0000313" key="11">
    <source>
        <dbReference type="EMBL" id="KAE9305208.1"/>
    </source>
</evidence>
<evidence type="ECO:0000313" key="4">
    <source>
        <dbReference type="EMBL" id="KAE9005248.1"/>
    </source>
</evidence>
<evidence type="ECO:0000313" key="3">
    <source>
        <dbReference type="EMBL" id="KAE8936120.1"/>
    </source>
</evidence>
<dbReference type="EMBL" id="QXGC01000698">
    <property type="protein sequence ID" value="KAE9224163.1"/>
    <property type="molecule type" value="Genomic_DNA"/>
</dbReference>
<dbReference type="Proteomes" id="UP000440367">
    <property type="component" value="Unassembled WGS sequence"/>
</dbReference>
<dbReference type="Proteomes" id="UP000440732">
    <property type="component" value="Unassembled WGS sequence"/>
</dbReference>
<dbReference type="Proteomes" id="UP000488956">
    <property type="component" value="Unassembled WGS sequence"/>
</dbReference>
<evidence type="ECO:0000313" key="14">
    <source>
        <dbReference type="Proteomes" id="UP000433483"/>
    </source>
</evidence>
<accession>A0A6A3YXI5</accession>
<organism evidence="10 16">
    <name type="scientific">Phytophthora fragariae</name>
    <dbReference type="NCBI Taxonomy" id="53985"/>
    <lineage>
        <taxon>Eukaryota</taxon>
        <taxon>Sar</taxon>
        <taxon>Stramenopiles</taxon>
        <taxon>Oomycota</taxon>
        <taxon>Peronosporomycetes</taxon>
        <taxon>Peronosporales</taxon>
        <taxon>Peronosporaceae</taxon>
        <taxon>Phytophthora</taxon>
    </lineage>
</organism>
<dbReference type="Proteomes" id="UP000476176">
    <property type="component" value="Unassembled WGS sequence"/>
</dbReference>
<protein>
    <recommendedName>
        <fullName evidence="2">Protein kinase domain-containing protein</fullName>
    </recommendedName>
</protein>
<proteinExistence type="predicted"/>